<feature type="signal peptide" evidence="1">
    <location>
        <begin position="1"/>
        <end position="27"/>
    </location>
</feature>
<evidence type="ECO:0000313" key="3">
    <source>
        <dbReference type="Proteomes" id="UP000024635"/>
    </source>
</evidence>
<name>A0A016TFI3_9BILA</name>
<accession>A0A016TFI3</accession>
<reference evidence="3" key="1">
    <citation type="journal article" date="2015" name="Nat. Genet.">
        <title>The genome and transcriptome of the zoonotic hookworm Ancylostoma ceylanicum identify infection-specific gene families.</title>
        <authorList>
            <person name="Schwarz E.M."/>
            <person name="Hu Y."/>
            <person name="Antoshechkin I."/>
            <person name="Miller M.M."/>
            <person name="Sternberg P.W."/>
            <person name="Aroian R.V."/>
        </authorList>
    </citation>
    <scope>NUCLEOTIDE SEQUENCE</scope>
    <source>
        <strain evidence="3">HY135</strain>
    </source>
</reference>
<feature type="chain" id="PRO_5001490938" evidence="1">
    <location>
        <begin position="28"/>
        <end position="66"/>
    </location>
</feature>
<comment type="caution">
    <text evidence="2">The sequence shown here is derived from an EMBL/GenBank/DDBJ whole genome shotgun (WGS) entry which is preliminary data.</text>
</comment>
<dbReference type="Proteomes" id="UP000024635">
    <property type="component" value="Unassembled WGS sequence"/>
</dbReference>
<organism evidence="2 3">
    <name type="scientific">Ancylostoma ceylanicum</name>
    <dbReference type="NCBI Taxonomy" id="53326"/>
    <lineage>
        <taxon>Eukaryota</taxon>
        <taxon>Metazoa</taxon>
        <taxon>Ecdysozoa</taxon>
        <taxon>Nematoda</taxon>
        <taxon>Chromadorea</taxon>
        <taxon>Rhabditida</taxon>
        <taxon>Rhabditina</taxon>
        <taxon>Rhabditomorpha</taxon>
        <taxon>Strongyloidea</taxon>
        <taxon>Ancylostomatidae</taxon>
        <taxon>Ancylostomatinae</taxon>
        <taxon>Ancylostoma</taxon>
    </lineage>
</organism>
<sequence>MKHPWITPISYSPLLLLLRGNLRTCASIDIEHAKLPISISQSLIADGGAFEIGWQGSTVVLLQEYG</sequence>
<protein>
    <submittedName>
        <fullName evidence="2">Uncharacterized protein</fullName>
    </submittedName>
</protein>
<evidence type="ECO:0000313" key="2">
    <source>
        <dbReference type="EMBL" id="EYC01714.1"/>
    </source>
</evidence>
<evidence type="ECO:0000256" key="1">
    <source>
        <dbReference type="SAM" id="SignalP"/>
    </source>
</evidence>
<keyword evidence="3" id="KW-1185">Reference proteome</keyword>
<dbReference type="EMBL" id="JARK01001441">
    <property type="protein sequence ID" value="EYC01714.1"/>
    <property type="molecule type" value="Genomic_DNA"/>
</dbReference>
<keyword evidence="1" id="KW-0732">Signal</keyword>
<proteinExistence type="predicted"/>
<gene>
    <name evidence="2" type="primary">Acey_s0105.g3701</name>
    <name evidence="2" type="ORF">Y032_0105g3701</name>
</gene>
<dbReference type="AlphaFoldDB" id="A0A016TFI3"/>